<protein>
    <submittedName>
        <fullName evidence="10">Drug resistance transporter, EmrB/QacA subfamily</fullName>
    </submittedName>
</protein>
<dbReference type="InterPro" id="IPR005829">
    <property type="entry name" value="Sugar_transporter_CS"/>
</dbReference>
<dbReference type="RefSeq" id="WP_082867328.1">
    <property type="nucleotide sequence ID" value="NZ_FTNK01000006.1"/>
</dbReference>
<dbReference type="PROSITE" id="PS50850">
    <property type="entry name" value="MFS"/>
    <property type="match status" value="1"/>
</dbReference>
<feature type="transmembrane region" description="Helical" evidence="8">
    <location>
        <begin position="45"/>
        <end position="64"/>
    </location>
</feature>
<evidence type="ECO:0000256" key="8">
    <source>
        <dbReference type="SAM" id="Phobius"/>
    </source>
</evidence>
<evidence type="ECO:0000256" key="6">
    <source>
        <dbReference type="ARBA" id="ARBA00023136"/>
    </source>
</evidence>
<evidence type="ECO:0000256" key="2">
    <source>
        <dbReference type="ARBA" id="ARBA00022448"/>
    </source>
</evidence>
<evidence type="ECO:0000256" key="4">
    <source>
        <dbReference type="ARBA" id="ARBA00022692"/>
    </source>
</evidence>
<feature type="transmembrane region" description="Helical" evidence="8">
    <location>
        <begin position="196"/>
        <end position="215"/>
    </location>
</feature>
<feature type="transmembrane region" description="Helical" evidence="8">
    <location>
        <begin position="133"/>
        <end position="156"/>
    </location>
</feature>
<feature type="transmembrane region" description="Helical" evidence="8">
    <location>
        <begin position="400"/>
        <end position="418"/>
    </location>
</feature>
<feature type="transmembrane region" description="Helical" evidence="8">
    <location>
        <begin position="76"/>
        <end position="95"/>
    </location>
</feature>
<comment type="caution">
    <text evidence="10">The sequence shown here is derived from an EMBL/GenBank/DDBJ whole genome shotgun (WGS) entry which is preliminary data.</text>
</comment>
<dbReference type="InterPro" id="IPR036259">
    <property type="entry name" value="MFS_trans_sf"/>
</dbReference>
<feature type="transmembrane region" description="Helical" evidence="8">
    <location>
        <begin position="358"/>
        <end position="380"/>
    </location>
</feature>
<keyword evidence="7" id="KW-0175">Coiled coil</keyword>
<dbReference type="PANTHER" id="PTHR42718">
    <property type="entry name" value="MAJOR FACILITATOR SUPERFAMILY MULTIDRUG TRANSPORTER MFSC"/>
    <property type="match status" value="1"/>
</dbReference>
<feature type="domain" description="Major facilitator superfamily (MFS) profile" evidence="9">
    <location>
        <begin position="10"/>
        <end position="550"/>
    </location>
</feature>
<dbReference type="PROSITE" id="PS00216">
    <property type="entry name" value="SUGAR_TRANSPORT_1"/>
    <property type="match status" value="1"/>
</dbReference>
<name>A0ABY1K0A2_9BACL</name>
<reference evidence="10 11" key="1">
    <citation type="submission" date="2017-01" db="EMBL/GenBank/DDBJ databases">
        <authorList>
            <person name="Varghese N."/>
            <person name="Submissions S."/>
        </authorList>
    </citation>
    <scope>NUCLEOTIDE SEQUENCE [LARGE SCALE GENOMIC DNA]</scope>
    <source>
        <strain evidence="10 11">ATCC 23464</strain>
    </source>
</reference>
<dbReference type="CDD" id="cd17321">
    <property type="entry name" value="MFS_MMR_MDR_like"/>
    <property type="match status" value="1"/>
</dbReference>
<keyword evidence="11" id="KW-1185">Reference proteome</keyword>
<dbReference type="InterPro" id="IPR004638">
    <property type="entry name" value="EmrB-like"/>
</dbReference>
<keyword evidence="2" id="KW-0813">Transport</keyword>
<feature type="coiled-coil region" evidence="7">
    <location>
        <begin position="495"/>
        <end position="522"/>
    </location>
</feature>
<dbReference type="Gene3D" id="1.20.1720.10">
    <property type="entry name" value="Multidrug resistance protein D"/>
    <property type="match status" value="1"/>
</dbReference>
<feature type="transmembrane region" description="Helical" evidence="8">
    <location>
        <begin position="300"/>
        <end position="317"/>
    </location>
</feature>
<organism evidence="10 11">
    <name type="scientific">Paenibacillus macquariensis</name>
    <dbReference type="NCBI Taxonomy" id="948756"/>
    <lineage>
        <taxon>Bacteria</taxon>
        <taxon>Bacillati</taxon>
        <taxon>Bacillota</taxon>
        <taxon>Bacilli</taxon>
        <taxon>Bacillales</taxon>
        <taxon>Paenibacillaceae</taxon>
        <taxon>Paenibacillus</taxon>
    </lineage>
</organism>
<feature type="transmembrane region" description="Helical" evidence="8">
    <location>
        <begin position="523"/>
        <end position="543"/>
    </location>
</feature>
<gene>
    <name evidence="10" type="ORF">SAMN05421578_106285</name>
</gene>
<evidence type="ECO:0000313" key="11">
    <source>
        <dbReference type="Proteomes" id="UP000186666"/>
    </source>
</evidence>
<evidence type="ECO:0000256" key="1">
    <source>
        <dbReference type="ARBA" id="ARBA00004651"/>
    </source>
</evidence>
<proteinExistence type="predicted"/>
<dbReference type="SUPFAM" id="SSF103473">
    <property type="entry name" value="MFS general substrate transporter"/>
    <property type="match status" value="2"/>
</dbReference>
<dbReference type="Gene3D" id="1.20.1250.20">
    <property type="entry name" value="MFS general substrate transporter like domains"/>
    <property type="match status" value="1"/>
</dbReference>
<keyword evidence="4 8" id="KW-0812">Transmembrane</keyword>
<dbReference type="InterPro" id="IPR011701">
    <property type="entry name" value="MFS"/>
</dbReference>
<dbReference type="Proteomes" id="UP000186666">
    <property type="component" value="Unassembled WGS sequence"/>
</dbReference>
<dbReference type="PANTHER" id="PTHR42718:SF46">
    <property type="entry name" value="BLR6921 PROTEIN"/>
    <property type="match status" value="1"/>
</dbReference>
<evidence type="ECO:0000313" key="10">
    <source>
        <dbReference type="EMBL" id="SIR07483.1"/>
    </source>
</evidence>
<evidence type="ECO:0000259" key="9">
    <source>
        <dbReference type="PROSITE" id="PS50850"/>
    </source>
</evidence>
<evidence type="ECO:0000256" key="7">
    <source>
        <dbReference type="SAM" id="Coils"/>
    </source>
</evidence>
<dbReference type="InterPro" id="IPR020846">
    <property type="entry name" value="MFS_dom"/>
</dbReference>
<dbReference type="Pfam" id="PF07690">
    <property type="entry name" value="MFS_1"/>
    <property type="match status" value="1"/>
</dbReference>
<feature type="transmembrane region" description="Helical" evidence="8">
    <location>
        <begin position="266"/>
        <end position="288"/>
    </location>
</feature>
<feature type="transmembrane region" description="Helical" evidence="8">
    <location>
        <begin position="162"/>
        <end position="184"/>
    </location>
</feature>
<dbReference type="NCBIfam" id="TIGR00711">
    <property type="entry name" value="efflux_EmrB"/>
    <property type="match status" value="1"/>
</dbReference>
<keyword evidence="3" id="KW-1003">Cell membrane</keyword>
<sequence length="567" mass="60430">MSAGMKRAFSFTAIVLGYFMALLDTTIINIALPEMTRHFGGTVSQISWVMNSYNLAFAVFILIASRLADQFGRKKVFLIGIILFTLASLFAGFSTNLGTLIALRVLQGLAGAIIVPITIPLTTTTFPKEMHGAIIGIWGAIAGLAAACGPSLGGIITEKLNWQWIFFVNVPLGLLSLILTIFFIKESKDESAGKMIDYAGMFGITGAMFFITYALIKVKDFGWDSSFIFILFTSGLLFLLFFLLTQWKGKAPMLPLSLLRIKAFDGAALTLLVVGAALSNIAILTSFFLTKVMGMTELKAGLILSILAVGSIVSSAVSGPLSNKYGSRLFGAIGVTLIIISTYSLSGLDIHSTVMEVLLRLGAAGIGVGFTMAPVMSSAIRNVPEDKVGISSGVINMTKALGSVLGVAIIVTVLQQNITNQLESARIHAIQTVEQNAKFAPFVKDLLKTTINASGNKEPSGSSGRSGTENIAVIISAQAEVTAAKLSLEQKSAFVASVKDQIQEAERLMPQVNNEIKQSLSKAYSTTFIFASYLLLPGILFALMSDRRRKMGAGVKLSPVVKDAAGD</sequence>
<feature type="transmembrane region" description="Helical" evidence="8">
    <location>
        <begin position="101"/>
        <end position="121"/>
    </location>
</feature>
<comment type="subcellular location">
    <subcellularLocation>
        <location evidence="1">Cell membrane</location>
        <topology evidence="1">Multi-pass membrane protein</topology>
    </subcellularLocation>
</comment>
<dbReference type="PRINTS" id="PR01036">
    <property type="entry name" value="TCRTETB"/>
</dbReference>
<evidence type="ECO:0000256" key="5">
    <source>
        <dbReference type="ARBA" id="ARBA00022989"/>
    </source>
</evidence>
<evidence type="ECO:0000256" key="3">
    <source>
        <dbReference type="ARBA" id="ARBA00022475"/>
    </source>
</evidence>
<keyword evidence="5 8" id="KW-1133">Transmembrane helix</keyword>
<feature type="transmembrane region" description="Helical" evidence="8">
    <location>
        <begin position="227"/>
        <end position="245"/>
    </location>
</feature>
<keyword evidence="6 8" id="KW-0472">Membrane</keyword>
<feature type="transmembrane region" description="Helical" evidence="8">
    <location>
        <begin position="329"/>
        <end position="346"/>
    </location>
</feature>
<dbReference type="EMBL" id="FTNK01000006">
    <property type="protein sequence ID" value="SIR07483.1"/>
    <property type="molecule type" value="Genomic_DNA"/>
</dbReference>
<accession>A0ABY1K0A2</accession>